<gene>
    <name evidence="1" type="ORF">CGL56_11045</name>
</gene>
<evidence type="ECO:0000313" key="2">
    <source>
        <dbReference type="Proteomes" id="UP000226437"/>
    </source>
</evidence>
<evidence type="ECO:0000313" key="1">
    <source>
        <dbReference type="EMBL" id="PHK98233.1"/>
    </source>
</evidence>
<proteinExistence type="predicted"/>
<protein>
    <submittedName>
        <fullName evidence="1">Uncharacterized protein</fullName>
    </submittedName>
</protein>
<organism evidence="1 2">
    <name type="scientific">Neolewinella marina</name>
    <dbReference type="NCBI Taxonomy" id="438751"/>
    <lineage>
        <taxon>Bacteria</taxon>
        <taxon>Pseudomonadati</taxon>
        <taxon>Bacteroidota</taxon>
        <taxon>Saprospiria</taxon>
        <taxon>Saprospirales</taxon>
        <taxon>Lewinellaceae</taxon>
        <taxon>Neolewinella</taxon>
    </lineage>
</organism>
<accession>A0A2G0CE31</accession>
<comment type="caution">
    <text evidence="1">The sequence shown here is derived from an EMBL/GenBank/DDBJ whole genome shotgun (WGS) entry which is preliminary data.</text>
</comment>
<dbReference type="AlphaFoldDB" id="A0A2G0CE31"/>
<reference evidence="1 2" key="1">
    <citation type="submission" date="2017-10" db="EMBL/GenBank/DDBJ databases">
        <title>The draft genome sequence of Lewinella marina KCTC 32374.</title>
        <authorList>
            <person name="Wang K."/>
        </authorList>
    </citation>
    <scope>NUCLEOTIDE SEQUENCE [LARGE SCALE GENOMIC DNA]</scope>
    <source>
        <strain evidence="1 2">MKG-38</strain>
    </source>
</reference>
<dbReference type="Proteomes" id="UP000226437">
    <property type="component" value="Unassembled WGS sequence"/>
</dbReference>
<dbReference type="RefSeq" id="WP_099106620.1">
    <property type="nucleotide sequence ID" value="NZ_JAATJF010000004.1"/>
</dbReference>
<dbReference type="OrthoDB" id="1493417at2"/>
<keyword evidence="2" id="KW-1185">Reference proteome</keyword>
<sequence length="132" mass="14270">MKFIYLLLLLLLLLPLTSCLDDEMAFTVEASPLKAEIVRLDDAPDGTVSYRATFTELDKEGILDANVGIISTPAAGLELTVYSQTQTALETVITDDAGQVVFSAPTATLQGVSRLEWAGTYQGKAFRLLTNL</sequence>
<name>A0A2G0CE31_9BACT</name>
<dbReference type="EMBL" id="PDLO01000004">
    <property type="protein sequence ID" value="PHK98233.1"/>
    <property type="molecule type" value="Genomic_DNA"/>
</dbReference>